<reference evidence="1" key="1">
    <citation type="submission" date="2018-06" db="EMBL/GenBank/DDBJ databases">
        <authorList>
            <person name="Zhirakovskaya E."/>
        </authorList>
    </citation>
    <scope>NUCLEOTIDE SEQUENCE</scope>
</reference>
<proteinExistence type="predicted"/>
<protein>
    <submittedName>
        <fullName evidence="1">Uncharacterized protein</fullName>
    </submittedName>
</protein>
<dbReference type="InterPro" id="IPR029083">
    <property type="entry name" value="Imm32"/>
</dbReference>
<dbReference type="EMBL" id="UOFP01000098">
    <property type="protein sequence ID" value="VAW85542.1"/>
    <property type="molecule type" value="Genomic_DNA"/>
</dbReference>
<evidence type="ECO:0000313" key="1">
    <source>
        <dbReference type="EMBL" id="VAW85542.1"/>
    </source>
</evidence>
<gene>
    <name evidence="1" type="ORF">MNBD_GAMMA18-666</name>
</gene>
<dbReference type="AlphaFoldDB" id="A0A3B0ZDF1"/>
<organism evidence="1">
    <name type="scientific">hydrothermal vent metagenome</name>
    <dbReference type="NCBI Taxonomy" id="652676"/>
    <lineage>
        <taxon>unclassified sequences</taxon>
        <taxon>metagenomes</taxon>
        <taxon>ecological metagenomes</taxon>
    </lineage>
</organism>
<dbReference type="Pfam" id="PF15566">
    <property type="entry name" value="Imm32"/>
    <property type="match status" value="1"/>
</dbReference>
<name>A0A3B0ZDF1_9ZZZZ</name>
<sequence>MKCYGYSKKDSETLLEMTEITFQADPTKLRKIADFLYECAKNIENDSEWEHCHLQDSKYYDQVSKEIFFDLIVYNEAR</sequence>
<accession>A0A3B0ZDF1</accession>